<sequence length="158" mass="17116">MFLVPLINAACLQIDELKADLQCKADTLMELTCGFGRDLEISPVSSRDMASPLASGQGWQELTFSHNVVELEDSEGRATTQATHAGPFEPASLTRGQSFVAMRGQLEAMQAEMQQIQLDLMAHHEGLTVAEQIPAALNITDIQARDPSSWYQPGATSA</sequence>
<gene>
    <name evidence="1" type="ORF">HaLaN_13395</name>
</gene>
<protein>
    <submittedName>
        <fullName evidence="1">Uncharacterized protein</fullName>
    </submittedName>
</protein>
<proteinExistence type="predicted"/>
<evidence type="ECO:0000313" key="2">
    <source>
        <dbReference type="Proteomes" id="UP000485058"/>
    </source>
</evidence>
<keyword evidence="2" id="KW-1185">Reference proteome</keyword>
<organism evidence="1 2">
    <name type="scientific">Haematococcus lacustris</name>
    <name type="common">Green alga</name>
    <name type="synonym">Haematococcus pluvialis</name>
    <dbReference type="NCBI Taxonomy" id="44745"/>
    <lineage>
        <taxon>Eukaryota</taxon>
        <taxon>Viridiplantae</taxon>
        <taxon>Chlorophyta</taxon>
        <taxon>core chlorophytes</taxon>
        <taxon>Chlorophyceae</taxon>
        <taxon>CS clade</taxon>
        <taxon>Chlamydomonadales</taxon>
        <taxon>Haematococcaceae</taxon>
        <taxon>Haematococcus</taxon>
    </lineage>
</organism>
<evidence type="ECO:0000313" key="1">
    <source>
        <dbReference type="EMBL" id="GFH16878.1"/>
    </source>
</evidence>
<comment type="caution">
    <text evidence="1">The sequence shown here is derived from an EMBL/GenBank/DDBJ whole genome shotgun (WGS) entry which is preliminary data.</text>
</comment>
<name>A0A699ZCY5_HAELA</name>
<dbReference type="AlphaFoldDB" id="A0A699ZCY5"/>
<dbReference type="EMBL" id="BLLF01001065">
    <property type="protein sequence ID" value="GFH16878.1"/>
    <property type="molecule type" value="Genomic_DNA"/>
</dbReference>
<dbReference type="Proteomes" id="UP000485058">
    <property type="component" value="Unassembled WGS sequence"/>
</dbReference>
<accession>A0A699ZCY5</accession>
<reference evidence="1 2" key="1">
    <citation type="submission" date="2020-02" db="EMBL/GenBank/DDBJ databases">
        <title>Draft genome sequence of Haematococcus lacustris strain NIES-144.</title>
        <authorList>
            <person name="Morimoto D."/>
            <person name="Nakagawa S."/>
            <person name="Yoshida T."/>
            <person name="Sawayama S."/>
        </authorList>
    </citation>
    <scope>NUCLEOTIDE SEQUENCE [LARGE SCALE GENOMIC DNA]</scope>
    <source>
        <strain evidence="1 2">NIES-144</strain>
    </source>
</reference>